<name>A0ABQ8U5U0_9EUKA</name>
<feature type="compositionally biased region" description="Basic and acidic residues" evidence="1">
    <location>
        <begin position="348"/>
        <end position="357"/>
    </location>
</feature>
<feature type="compositionally biased region" description="Basic residues" evidence="1">
    <location>
        <begin position="335"/>
        <end position="347"/>
    </location>
</feature>
<feature type="region of interest" description="Disordered" evidence="1">
    <location>
        <begin position="173"/>
        <end position="235"/>
    </location>
</feature>
<keyword evidence="4" id="KW-1185">Reference proteome</keyword>
<protein>
    <recommendedName>
        <fullName evidence="2">Protein kinase domain-containing protein</fullName>
    </recommendedName>
</protein>
<feature type="domain" description="Protein kinase" evidence="2">
    <location>
        <begin position="1"/>
        <end position="104"/>
    </location>
</feature>
<feature type="compositionally biased region" description="Low complexity" evidence="1">
    <location>
        <begin position="173"/>
        <end position="200"/>
    </location>
</feature>
<dbReference type="SUPFAM" id="SSF56112">
    <property type="entry name" value="Protein kinase-like (PK-like)"/>
    <property type="match status" value="1"/>
</dbReference>
<evidence type="ECO:0000256" key="1">
    <source>
        <dbReference type="SAM" id="MobiDB-lite"/>
    </source>
</evidence>
<gene>
    <name evidence="3" type="ORF">PAPYR_10505</name>
</gene>
<dbReference type="InterPro" id="IPR000719">
    <property type="entry name" value="Prot_kinase_dom"/>
</dbReference>
<proteinExistence type="predicted"/>
<dbReference type="PROSITE" id="PS50011">
    <property type="entry name" value="PROTEIN_KINASE_DOM"/>
    <property type="match status" value="1"/>
</dbReference>
<feature type="region of interest" description="Disordered" evidence="1">
    <location>
        <begin position="335"/>
        <end position="357"/>
    </location>
</feature>
<dbReference type="Gene3D" id="1.10.510.10">
    <property type="entry name" value="Transferase(Phosphotransferase) domain 1"/>
    <property type="match status" value="1"/>
</dbReference>
<evidence type="ECO:0000313" key="3">
    <source>
        <dbReference type="EMBL" id="KAJ4454709.1"/>
    </source>
</evidence>
<accession>A0ABQ8U5U0</accession>
<comment type="caution">
    <text evidence="3">The sequence shown here is derived from an EMBL/GenBank/DDBJ whole genome shotgun (WGS) entry which is preliminary data.</text>
</comment>
<reference evidence="3" key="1">
    <citation type="journal article" date="2022" name="bioRxiv">
        <title>Genomics of Preaxostyla Flagellates Illuminates Evolutionary Transitions and the Path Towards Mitochondrial Loss.</title>
        <authorList>
            <person name="Novak L.V.F."/>
            <person name="Treitli S.C."/>
            <person name="Pyrih J."/>
            <person name="Halakuc P."/>
            <person name="Pipaliya S.V."/>
            <person name="Vacek V."/>
            <person name="Brzon O."/>
            <person name="Soukal P."/>
            <person name="Eme L."/>
            <person name="Dacks J.B."/>
            <person name="Karnkowska A."/>
            <person name="Elias M."/>
            <person name="Hampl V."/>
        </authorList>
    </citation>
    <scope>NUCLEOTIDE SEQUENCE</scope>
    <source>
        <strain evidence="3">RCP-MX</strain>
    </source>
</reference>
<sequence length="357" mass="38189">MFRAEREGATPGYTSKVDVWAAGVVLYVLLMGEAPFPTPEPLPAEAWPPVEARAGPEAARLLQGKLRNEHLQAYPFARSGCRACANETLDSQKTDPSIPNHSFHWKAPEEKSAGGRWWKVAIDFESANFGHRFSGLLLELIRVAEVNRKTAMPRPGSLAPGSLLTSTTVTAAPAGKTATTAPPDTTATTAPPGTSTTRAPVDNREGTRPSTVVIAPLPSSPTPTPEGTAPLAPASSTPRLLCPRLLCPPPAPPPPPAPTVPVCCSDPTDPTTPAPHVLDYLLARRDGPAFFLGLLIRRALPTEVTLRVAFHLASYAAWAFFPTLSPTTFREIAHRPTRRCPGPRRAARGRENRAGRS</sequence>
<dbReference type="InterPro" id="IPR011009">
    <property type="entry name" value="Kinase-like_dom_sf"/>
</dbReference>
<evidence type="ECO:0000259" key="2">
    <source>
        <dbReference type="PROSITE" id="PS50011"/>
    </source>
</evidence>
<organism evidence="3 4">
    <name type="scientific">Paratrimastix pyriformis</name>
    <dbReference type="NCBI Taxonomy" id="342808"/>
    <lineage>
        <taxon>Eukaryota</taxon>
        <taxon>Metamonada</taxon>
        <taxon>Preaxostyla</taxon>
        <taxon>Paratrimastigidae</taxon>
        <taxon>Paratrimastix</taxon>
    </lineage>
</organism>
<evidence type="ECO:0000313" key="4">
    <source>
        <dbReference type="Proteomes" id="UP001141327"/>
    </source>
</evidence>
<dbReference type="EMBL" id="JAPMOS010000138">
    <property type="protein sequence ID" value="KAJ4454709.1"/>
    <property type="molecule type" value="Genomic_DNA"/>
</dbReference>
<dbReference type="Proteomes" id="UP001141327">
    <property type="component" value="Unassembled WGS sequence"/>
</dbReference>